<dbReference type="SUPFAM" id="SSF103481">
    <property type="entry name" value="Multidrug resistance efflux transporter EmrE"/>
    <property type="match status" value="1"/>
</dbReference>
<keyword evidence="8" id="KW-1185">Reference proteome</keyword>
<accession>A0ABM3BKM1</accession>
<dbReference type="Pfam" id="PF00892">
    <property type="entry name" value="EamA"/>
    <property type="match status" value="1"/>
</dbReference>
<reference evidence="9" key="2">
    <citation type="submission" date="2025-08" db="UniProtKB">
        <authorList>
            <consortium name="RefSeq"/>
        </authorList>
    </citation>
    <scope>IDENTIFICATION</scope>
</reference>
<feature type="domain" description="EamA" evidence="7">
    <location>
        <begin position="41"/>
        <end position="133"/>
    </location>
</feature>
<evidence type="ECO:0000256" key="3">
    <source>
        <dbReference type="ARBA" id="ARBA00022692"/>
    </source>
</evidence>
<evidence type="ECO:0000256" key="2">
    <source>
        <dbReference type="ARBA" id="ARBA00007635"/>
    </source>
</evidence>
<dbReference type="PANTHER" id="PTHR31218">
    <property type="entry name" value="WAT1-RELATED PROTEIN"/>
    <property type="match status" value="1"/>
</dbReference>
<organism evidence="8 9">
    <name type="scientific">Gossypium hirsutum</name>
    <name type="common">Upland cotton</name>
    <name type="synonym">Gossypium mexicanum</name>
    <dbReference type="NCBI Taxonomy" id="3635"/>
    <lineage>
        <taxon>Eukaryota</taxon>
        <taxon>Viridiplantae</taxon>
        <taxon>Streptophyta</taxon>
        <taxon>Embryophyta</taxon>
        <taxon>Tracheophyta</taxon>
        <taxon>Spermatophyta</taxon>
        <taxon>Magnoliopsida</taxon>
        <taxon>eudicotyledons</taxon>
        <taxon>Gunneridae</taxon>
        <taxon>Pentapetalae</taxon>
        <taxon>rosids</taxon>
        <taxon>malvids</taxon>
        <taxon>Malvales</taxon>
        <taxon>Malvaceae</taxon>
        <taxon>Malvoideae</taxon>
        <taxon>Gossypium</taxon>
    </lineage>
</organism>
<comment type="caution">
    <text evidence="6">Lacks conserved residue(s) required for the propagation of feature annotation.</text>
</comment>
<dbReference type="InterPro" id="IPR000620">
    <property type="entry name" value="EamA_dom"/>
</dbReference>
<evidence type="ECO:0000259" key="7">
    <source>
        <dbReference type="Pfam" id="PF00892"/>
    </source>
</evidence>
<evidence type="ECO:0000256" key="1">
    <source>
        <dbReference type="ARBA" id="ARBA00004141"/>
    </source>
</evidence>
<dbReference type="GeneID" id="107922072"/>
<dbReference type="Proteomes" id="UP000818029">
    <property type="component" value="Chromosome A04"/>
</dbReference>
<gene>
    <name evidence="9" type="primary">LOC107922072</name>
</gene>
<dbReference type="RefSeq" id="XP_040967608.1">
    <property type="nucleotide sequence ID" value="XM_041111674.1"/>
</dbReference>
<protein>
    <recommendedName>
        <fullName evidence="6">WAT1-related protein</fullName>
    </recommendedName>
</protein>
<keyword evidence="3 6" id="KW-0812">Transmembrane</keyword>
<name>A0ABM3BKM1_GOSHI</name>
<feature type="transmembrane region" description="Helical" evidence="6">
    <location>
        <begin position="81"/>
        <end position="104"/>
    </location>
</feature>
<evidence type="ECO:0000313" key="8">
    <source>
        <dbReference type="Proteomes" id="UP000818029"/>
    </source>
</evidence>
<dbReference type="InterPro" id="IPR037185">
    <property type="entry name" value="EmrE-like"/>
</dbReference>
<evidence type="ECO:0000256" key="4">
    <source>
        <dbReference type="ARBA" id="ARBA00022989"/>
    </source>
</evidence>
<keyword evidence="5 6" id="KW-0472">Membrane</keyword>
<comment type="subcellular location">
    <subcellularLocation>
        <location evidence="1 6">Membrane</location>
        <topology evidence="1 6">Multi-pass membrane protein</topology>
    </subcellularLocation>
</comment>
<proteinExistence type="inferred from homology"/>
<comment type="similarity">
    <text evidence="2 6">Belongs to the drug/metabolite transporter (DMT) superfamily. Plant drug/metabolite exporter (P-DME) (TC 2.A.7.4) family.</text>
</comment>
<evidence type="ECO:0000256" key="5">
    <source>
        <dbReference type="ARBA" id="ARBA00023136"/>
    </source>
</evidence>
<evidence type="ECO:0000256" key="6">
    <source>
        <dbReference type="RuleBase" id="RU363077"/>
    </source>
</evidence>
<reference evidence="8" key="1">
    <citation type="journal article" date="2020" name="Nat. Genet.">
        <title>Genomic diversifications of five Gossypium allopolyploid species and their impact on cotton improvement.</title>
        <authorList>
            <person name="Chen Z.J."/>
            <person name="Sreedasyam A."/>
            <person name="Ando A."/>
            <person name="Song Q."/>
            <person name="De Santiago L.M."/>
            <person name="Hulse-Kemp A.M."/>
            <person name="Ding M."/>
            <person name="Ye W."/>
            <person name="Kirkbride R.C."/>
            <person name="Jenkins J."/>
            <person name="Plott C."/>
            <person name="Lovell J."/>
            <person name="Lin Y.M."/>
            <person name="Vaughn R."/>
            <person name="Liu B."/>
            <person name="Simpson S."/>
            <person name="Scheffler B.E."/>
            <person name="Wen L."/>
            <person name="Saski C.A."/>
            <person name="Grover C.E."/>
            <person name="Hu G."/>
            <person name="Conover J.L."/>
            <person name="Carlson J.W."/>
            <person name="Shu S."/>
            <person name="Boston L.B."/>
            <person name="Williams M."/>
            <person name="Peterson D.G."/>
            <person name="McGee K."/>
            <person name="Jones D.C."/>
            <person name="Wendel J.F."/>
            <person name="Stelly D.M."/>
            <person name="Grimwood J."/>
            <person name="Schmutz J."/>
        </authorList>
    </citation>
    <scope>NUCLEOTIDE SEQUENCE [LARGE SCALE GENOMIC DNA]</scope>
    <source>
        <strain evidence="8">cv. TM-1</strain>
    </source>
</reference>
<keyword evidence="4 6" id="KW-1133">Transmembrane helix</keyword>
<dbReference type="InterPro" id="IPR030184">
    <property type="entry name" value="WAT1-related"/>
</dbReference>
<evidence type="ECO:0000313" key="9">
    <source>
        <dbReference type="RefSeq" id="XP_040967608.1"/>
    </source>
</evidence>
<sequence length="208" mass="23167">MYMDLVNWESIVVEFLDKLVKWSKNIKISDPLEEGCKLGPIVSRGKSLKKVNRKVLLEAFLCGLFRGSLVQNLYLQSLVHTSATFAVAMVNLAPAFTFILAICFKMEKLVIRTNAGKAKVCGTLIGISGAMVFTFYKGNWPLVDEGVSAACQLLELLAESLNPLELSTESEQKLEIKSNINTRNLVTHPLKYPTDTKNQNQPRVKNCT</sequence>